<feature type="compositionally biased region" description="Polar residues" evidence="1">
    <location>
        <begin position="576"/>
        <end position="594"/>
    </location>
</feature>
<feature type="compositionally biased region" description="Pro residues" evidence="1">
    <location>
        <begin position="543"/>
        <end position="553"/>
    </location>
</feature>
<feature type="transmembrane region" description="Helical" evidence="2">
    <location>
        <begin position="39"/>
        <end position="61"/>
    </location>
</feature>
<feature type="region of interest" description="Disordered" evidence="1">
    <location>
        <begin position="361"/>
        <end position="821"/>
    </location>
</feature>
<proteinExistence type="predicted"/>
<evidence type="ECO:0000256" key="1">
    <source>
        <dbReference type="SAM" id="MobiDB-lite"/>
    </source>
</evidence>
<accession>A0A8H2ZXM9</accession>
<feature type="compositionally biased region" description="Basic and acidic residues" evidence="1">
    <location>
        <begin position="406"/>
        <end position="418"/>
    </location>
</feature>
<sequence>MSSANSAKQGATGSRLAEIITYAKTLLQKDTYASGFRNGVLTVVSVLSIFALYWVMVIVWARNAIQSFKGRKTSKTSKTTAPKPSLSNVKPVAKPTEDIGLNMDDVQEIPGEGELAVKEDMPSRDQIPEIEDEPQAGSSDEREPAHVTSDDDTTLIGQDELVSIKGSQVVVPIIKHDFERPISPPATPPTEATDLKTPTIDVVESLQVNSVPGLPVAPVIVNNVTDEIPVLRETLARSDTEKTPSTIEEAAKAVEEHARFVEDATSPTESSVESSKPEIDSPVSEFVIVSDVDEKPIESVQAPTESPNKATEETEVTLPGVVESERTEVPIAEALDSMQPVVEPQLPTVVKEEPKIEVPAPVVEESKLPKEAQPTEDLKSSIKEVQAEEPKASDVFSVVEEPEVVEEPKATEEPKVIEESNIIEEPTIDEPKTAEQPESIEAPKPGGSPRATFPSVAKLAREESVTPGPPKSLRPRVMRRATGSTAAVAGVTTGHTPATVAVAPPVDDKAAISPQTTSPVDNALNRLAGSLLRSNAAERLPGSPTPSGIPRPTSPISRPSSPLISPRLTSPVNIFRSESPSSDTGSNSRPTSPTFGMPRRGSIAVPRPPSRQSTLANVSNAPERTSSPAKKATFANPPRGGSTSPPPMPLPPSRQASQRAVSPQRQGSLWGPQNPQVPQAAVMSPSVLSRKATIDSNGSPGSPPNGRRAASPPPTRTPAEDFTTNQASRRNTSFPSAVEGQQIASPTAVKPRSRPRTSTSGSVKGPMTANTLLSTLTSKVTFPGGTNPTSPSDSSPISPGPASPVSPGPASPNRSDSFASAVSNRSSIYSFSDMSDMDMSTSDLDFAGRESHRMVLGRFDSMGSIASSDGGMSGNEEERQKKRAKRRAKARAQALKKQKRSKRN</sequence>
<dbReference type="EMBL" id="CAJMWQ010000584">
    <property type="protein sequence ID" value="CAE6365816.1"/>
    <property type="molecule type" value="Genomic_DNA"/>
</dbReference>
<feature type="compositionally biased region" description="Polar residues" evidence="1">
    <location>
        <begin position="722"/>
        <end position="735"/>
    </location>
</feature>
<feature type="region of interest" description="Disordered" evidence="1">
    <location>
        <begin position="262"/>
        <end position="283"/>
    </location>
</feature>
<feature type="compositionally biased region" description="Polar residues" evidence="1">
    <location>
        <begin position="265"/>
        <end position="274"/>
    </location>
</feature>
<feature type="compositionally biased region" description="Low complexity" evidence="1">
    <location>
        <begin position="554"/>
        <end position="571"/>
    </location>
</feature>
<feature type="compositionally biased region" description="Low complexity" evidence="1">
    <location>
        <begin position="76"/>
        <end position="87"/>
    </location>
</feature>
<keyword evidence="2" id="KW-1133">Transmembrane helix</keyword>
<feature type="compositionally biased region" description="Basic residues" evidence="1">
    <location>
        <begin position="881"/>
        <end position="904"/>
    </location>
</feature>
<evidence type="ECO:0000256" key="2">
    <source>
        <dbReference type="SAM" id="Phobius"/>
    </source>
</evidence>
<evidence type="ECO:0000313" key="4">
    <source>
        <dbReference type="Proteomes" id="UP000663826"/>
    </source>
</evidence>
<feature type="compositionally biased region" description="Polar residues" evidence="1">
    <location>
        <begin position="768"/>
        <end position="780"/>
    </location>
</feature>
<keyword evidence="2" id="KW-0472">Membrane</keyword>
<organism evidence="3 4">
    <name type="scientific">Rhizoctonia solani</name>
    <dbReference type="NCBI Taxonomy" id="456999"/>
    <lineage>
        <taxon>Eukaryota</taxon>
        <taxon>Fungi</taxon>
        <taxon>Dikarya</taxon>
        <taxon>Basidiomycota</taxon>
        <taxon>Agaricomycotina</taxon>
        <taxon>Agaricomycetes</taxon>
        <taxon>Cantharellales</taxon>
        <taxon>Ceratobasidiaceae</taxon>
        <taxon>Rhizoctonia</taxon>
    </lineage>
</organism>
<evidence type="ECO:0000313" key="3">
    <source>
        <dbReference type="EMBL" id="CAE6365816.1"/>
    </source>
</evidence>
<reference evidence="3" key="1">
    <citation type="submission" date="2021-01" db="EMBL/GenBank/DDBJ databases">
        <authorList>
            <person name="Kaushik A."/>
        </authorList>
    </citation>
    <scope>NUCLEOTIDE SEQUENCE</scope>
    <source>
        <strain evidence="3">AG1-1B</strain>
    </source>
</reference>
<dbReference type="AlphaFoldDB" id="A0A8H2ZXM9"/>
<dbReference type="Proteomes" id="UP000663826">
    <property type="component" value="Unassembled WGS sequence"/>
</dbReference>
<feature type="compositionally biased region" description="Low complexity" evidence="1">
    <location>
        <begin position="783"/>
        <end position="797"/>
    </location>
</feature>
<feature type="compositionally biased region" description="Basic and acidic residues" evidence="1">
    <location>
        <begin position="376"/>
        <end position="392"/>
    </location>
</feature>
<feature type="compositionally biased region" description="Polar residues" evidence="1">
    <location>
        <begin position="610"/>
        <end position="628"/>
    </location>
</feature>
<name>A0A8H2ZXM9_9AGAM</name>
<feature type="region of interest" description="Disordered" evidence="1">
    <location>
        <begin position="129"/>
        <end position="151"/>
    </location>
</feature>
<feature type="region of interest" description="Disordered" evidence="1">
    <location>
        <begin position="296"/>
        <end position="323"/>
    </location>
</feature>
<feature type="region of interest" description="Disordered" evidence="1">
    <location>
        <begin position="71"/>
        <end position="96"/>
    </location>
</feature>
<feature type="region of interest" description="Disordered" evidence="1">
    <location>
        <begin position="859"/>
        <end position="904"/>
    </location>
</feature>
<comment type="caution">
    <text evidence="3">The sequence shown here is derived from an EMBL/GenBank/DDBJ whole genome shotgun (WGS) entry which is preliminary data.</text>
</comment>
<feature type="compositionally biased region" description="Polar residues" evidence="1">
    <location>
        <begin position="654"/>
        <end position="677"/>
    </location>
</feature>
<keyword evidence="2" id="KW-0812">Transmembrane</keyword>
<protein>
    <submittedName>
        <fullName evidence="3">Uncharacterized protein</fullName>
    </submittedName>
</protein>
<gene>
    <name evidence="3" type="ORF">RDB_LOCUS13649</name>
</gene>
<feature type="compositionally biased region" description="Low complexity" evidence="1">
    <location>
        <begin position="481"/>
        <end position="505"/>
    </location>
</feature>
<feature type="compositionally biased region" description="Basic and acidic residues" evidence="1">
    <location>
        <begin position="139"/>
        <end position="149"/>
    </location>
</feature>
<feature type="compositionally biased region" description="Pro residues" evidence="1">
    <location>
        <begin position="798"/>
        <end position="810"/>
    </location>
</feature>